<dbReference type="PROSITE" id="PS51257">
    <property type="entry name" value="PROKAR_LIPOPROTEIN"/>
    <property type="match status" value="1"/>
</dbReference>
<accession>A0ABU6GF90</accession>
<evidence type="ECO:0008006" key="5">
    <source>
        <dbReference type="Google" id="ProtNLM"/>
    </source>
</evidence>
<comment type="caution">
    <text evidence="3">The sequence shown here is derived from an EMBL/GenBank/DDBJ whole genome shotgun (WGS) entry which is preliminary data.</text>
</comment>
<feature type="signal peptide" evidence="2">
    <location>
        <begin position="1"/>
        <end position="21"/>
    </location>
</feature>
<protein>
    <recommendedName>
        <fullName evidence="5">Protein TolB</fullName>
    </recommendedName>
</protein>
<name>A0ABU6GF90_9BACL</name>
<gene>
    <name evidence="3" type="ORF">P4H66_00755</name>
</gene>
<dbReference type="Proteomes" id="UP001344632">
    <property type="component" value="Unassembled WGS sequence"/>
</dbReference>
<sequence length="313" mass="34463">MKRMTSIPVLLVLILSLAACGSGDKSSADQPADTAKTDTSANDNTSDNNDTKPSEGDKEATGANAKDNEKDSPAATANPMDLSQYYTSDKPIEKESDKSHILWKQGSVTLKASLGKPNEQEKPETSQVVSSLTVDQKDHHIEVKLDPRPYNVPMAALSADESYLALSAEYHETSTLVIIDLKNGTYSTLNQQLEKNGKNRLEILPTFSWSPQGNVLAFSYGLISELSWGLYDADQMKLTFMPPAEGVQSLISTSYVMWSKDGQTVSYISENPSDQMKLYRYGIADASTVKVRDLTREEFDKFLKFSSYILNAS</sequence>
<dbReference type="Gene3D" id="2.120.10.30">
    <property type="entry name" value="TolB, C-terminal domain"/>
    <property type="match status" value="1"/>
</dbReference>
<evidence type="ECO:0000256" key="1">
    <source>
        <dbReference type="SAM" id="MobiDB-lite"/>
    </source>
</evidence>
<feature type="region of interest" description="Disordered" evidence="1">
    <location>
        <begin position="22"/>
        <end position="83"/>
    </location>
</feature>
<keyword evidence="2" id="KW-0732">Signal</keyword>
<feature type="compositionally biased region" description="Basic and acidic residues" evidence="1">
    <location>
        <begin position="49"/>
        <end position="72"/>
    </location>
</feature>
<feature type="compositionally biased region" description="Low complexity" evidence="1">
    <location>
        <begin position="37"/>
        <end position="48"/>
    </location>
</feature>
<dbReference type="RefSeq" id="WP_326084932.1">
    <property type="nucleotide sequence ID" value="NZ_JARLKZ010000002.1"/>
</dbReference>
<dbReference type="EMBL" id="JARLKZ010000002">
    <property type="protein sequence ID" value="MEC0238401.1"/>
    <property type="molecule type" value="Genomic_DNA"/>
</dbReference>
<organism evidence="3 4">
    <name type="scientific">Paenibacillus dokdonensis</name>
    <dbReference type="NCBI Taxonomy" id="2567944"/>
    <lineage>
        <taxon>Bacteria</taxon>
        <taxon>Bacillati</taxon>
        <taxon>Bacillota</taxon>
        <taxon>Bacilli</taxon>
        <taxon>Bacillales</taxon>
        <taxon>Paenibacillaceae</taxon>
        <taxon>Paenibacillus</taxon>
    </lineage>
</organism>
<reference evidence="3 4" key="1">
    <citation type="submission" date="2023-03" db="EMBL/GenBank/DDBJ databases">
        <title>Bacillus Genome Sequencing.</title>
        <authorList>
            <person name="Dunlap C."/>
        </authorList>
    </citation>
    <scope>NUCLEOTIDE SEQUENCE [LARGE SCALE GENOMIC DNA]</scope>
    <source>
        <strain evidence="3 4">BD-525</strain>
    </source>
</reference>
<dbReference type="SUPFAM" id="SSF69304">
    <property type="entry name" value="Tricorn protease N-terminal domain"/>
    <property type="match status" value="1"/>
</dbReference>
<keyword evidence="4" id="KW-1185">Reference proteome</keyword>
<evidence type="ECO:0000256" key="2">
    <source>
        <dbReference type="SAM" id="SignalP"/>
    </source>
</evidence>
<proteinExistence type="predicted"/>
<dbReference type="InterPro" id="IPR011042">
    <property type="entry name" value="6-blade_b-propeller_TolB-like"/>
</dbReference>
<evidence type="ECO:0000313" key="4">
    <source>
        <dbReference type="Proteomes" id="UP001344632"/>
    </source>
</evidence>
<evidence type="ECO:0000313" key="3">
    <source>
        <dbReference type="EMBL" id="MEC0238401.1"/>
    </source>
</evidence>
<feature type="chain" id="PRO_5046316087" description="Protein TolB" evidence="2">
    <location>
        <begin position="22"/>
        <end position="313"/>
    </location>
</feature>